<name>A0A819I6Y1_9BILA</name>
<accession>A0A819I6Y1</accession>
<protein>
    <submittedName>
        <fullName evidence="2">Uncharacterized protein</fullName>
    </submittedName>
</protein>
<comment type="caution">
    <text evidence="2">The sequence shown here is derived from an EMBL/GenBank/DDBJ whole genome shotgun (WGS) entry which is preliminary data.</text>
</comment>
<proteinExistence type="predicted"/>
<dbReference type="AlphaFoldDB" id="A0A819I6Y1"/>
<dbReference type="Proteomes" id="UP000663836">
    <property type="component" value="Unassembled WGS sequence"/>
</dbReference>
<feature type="transmembrane region" description="Helical" evidence="1">
    <location>
        <begin position="113"/>
        <end position="130"/>
    </location>
</feature>
<keyword evidence="1" id="KW-0472">Membrane</keyword>
<evidence type="ECO:0000313" key="2">
    <source>
        <dbReference type="EMBL" id="CAF3908943.1"/>
    </source>
</evidence>
<keyword evidence="1" id="KW-1133">Transmembrane helix</keyword>
<reference evidence="2" key="1">
    <citation type="submission" date="2021-02" db="EMBL/GenBank/DDBJ databases">
        <authorList>
            <person name="Nowell W R."/>
        </authorList>
    </citation>
    <scope>NUCLEOTIDE SEQUENCE</scope>
</reference>
<gene>
    <name evidence="2" type="ORF">JBS370_LOCUS21291</name>
</gene>
<keyword evidence="1" id="KW-0812">Transmembrane</keyword>
<organism evidence="2 3">
    <name type="scientific">Rotaria sordida</name>
    <dbReference type="NCBI Taxonomy" id="392033"/>
    <lineage>
        <taxon>Eukaryota</taxon>
        <taxon>Metazoa</taxon>
        <taxon>Spiralia</taxon>
        <taxon>Gnathifera</taxon>
        <taxon>Rotifera</taxon>
        <taxon>Eurotatoria</taxon>
        <taxon>Bdelloidea</taxon>
        <taxon>Philodinida</taxon>
        <taxon>Philodinidae</taxon>
        <taxon>Rotaria</taxon>
    </lineage>
</organism>
<evidence type="ECO:0000313" key="3">
    <source>
        <dbReference type="Proteomes" id="UP000663836"/>
    </source>
</evidence>
<feature type="transmembrane region" description="Helical" evidence="1">
    <location>
        <begin position="12"/>
        <end position="31"/>
    </location>
</feature>
<evidence type="ECO:0000256" key="1">
    <source>
        <dbReference type="SAM" id="Phobius"/>
    </source>
</evidence>
<sequence>MDTMIRRFFQNLYIILISIMSIFNISLIYMIDTNDESNMNDHDENTINEPMDKYSETVTEIPFDPAVQAESLQTDMRIAYTNNQYNMRFERVQPCHPVELLFLKIQKLINGRYFYIFLMFLGICIYYKHYTPKVVLSSNKSLQIYNKLMLMLLNNTYQDFIMKEENIVYDINAIVDNKLCVVIDDKINSPIKDNKSNVKDISKIISAITIVDNLTCTLYDAFLYGFTPSLYWKDDIKDFTSAESPDDLHSFYDSNEKNPMNIVDNSINAVKKTDKLLSCLKKIFTDILNDEQSRQKCLINKQVIPKTVPIDVLSDQIFQDEENAIDDDKVDHEELMLPFYSMSMGFKKQWNPICPNQE</sequence>
<dbReference type="EMBL" id="CAJOBD010002797">
    <property type="protein sequence ID" value="CAF3908943.1"/>
    <property type="molecule type" value="Genomic_DNA"/>
</dbReference>